<evidence type="ECO:0000256" key="2">
    <source>
        <dbReference type="ARBA" id="ARBA00004123"/>
    </source>
</evidence>
<evidence type="ECO:0000256" key="5">
    <source>
        <dbReference type="ARBA" id="ARBA00022723"/>
    </source>
</evidence>
<feature type="coiled-coil region" evidence="19">
    <location>
        <begin position="348"/>
        <end position="382"/>
    </location>
</feature>
<keyword evidence="23" id="KW-1185">Reference proteome</keyword>
<reference evidence="22 23" key="1">
    <citation type="journal article" date="2017" name="Nat. Ecol. Evol.">
        <title>Scallop genome provides insights into evolution of bilaterian karyotype and development.</title>
        <authorList>
            <person name="Wang S."/>
            <person name="Zhang J."/>
            <person name="Jiao W."/>
            <person name="Li J."/>
            <person name="Xun X."/>
            <person name="Sun Y."/>
            <person name="Guo X."/>
            <person name="Huan P."/>
            <person name="Dong B."/>
            <person name="Zhang L."/>
            <person name="Hu X."/>
            <person name="Sun X."/>
            <person name="Wang J."/>
            <person name="Zhao C."/>
            <person name="Wang Y."/>
            <person name="Wang D."/>
            <person name="Huang X."/>
            <person name="Wang R."/>
            <person name="Lv J."/>
            <person name="Li Y."/>
            <person name="Zhang Z."/>
            <person name="Liu B."/>
            <person name="Lu W."/>
            <person name="Hui Y."/>
            <person name="Liang J."/>
            <person name="Zhou Z."/>
            <person name="Hou R."/>
            <person name="Li X."/>
            <person name="Liu Y."/>
            <person name="Li H."/>
            <person name="Ning X."/>
            <person name="Lin Y."/>
            <person name="Zhao L."/>
            <person name="Xing Q."/>
            <person name="Dou J."/>
            <person name="Li Y."/>
            <person name="Mao J."/>
            <person name="Guo H."/>
            <person name="Dou H."/>
            <person name="Li T."/>
            <person name="Mu C."/>
            <person name="Jiang W."/>
            <person name="Fu Q."/>
            <person name="Fu X."/>
            <person name="Miao Y."/>
            <person name="Liu J."/>
            <person name="Yu Q."/>
            <person name="Li R."/>
            <person name="Liao H."/>
            <person name="Li X."/>
            <person name="Kong Y."/>
            <person name="Jiang Z."/>
            <person name="Chourrout D."/>
            <person name="Li R."/>
            <person name="Bao Z."/>
        </authorList>
    </citation>
    <scope>NUCLEOTIDE SEQUENCE [LARGE SCALE GENOMIC DNA]</scope>
    <source>
        <strain evidence="22 23">PY_sf001</strain>
    </source>
</reference>
<keyword evidence="14" id="KW-0413">Isomerase</keyword>
<dbReference type="EC" id="5.6.2.3" evidence="16"/>
<dbReference type="InterPro" id="IPR018247">
    <property type="entry name" value="EF_Hand_1_Ca_BS"/>
</dbReference>
<protein>
    <recommendedName>
        <fullName evidence="16">DNA 5'-3' helicase</fullName>
        <ecNumber evidence="16">5.6.2.3</ecNumber>
    </recommendedName>
    <alternativeName>
        <fullName evidence="18">DNA 5'-3' helicase FANCJ</fullName>
    </alternativeName>
</protein>
<feature type="compositionally biased region" description="Basic and acidic residues" evidence="20">
    <location>
        <begin position="1221"/>
        <end position="1233"/>
    </location>
</feature>
<accession>A0A210Q6J2</accession>
<evidence type="ECO:0000256" key="12">
    <source>
        <dbReference type="ARBA" id="ARBA00023014"/>
    </source>
</evidence>
<dbReference type="SMART" id="SM00491">
    <property type="entry name" value="HELICc2"/>
    <property type="match status" value="1"/>
</dbReference>
<feature type="region of interest" description="Disordered" evidence="20">
    <location>
        <begin position="948"/>
        <end position="979"/>
    </location>
</feature>
<evidence type="ECO:0000256" key="4">
    <source>
        <dbReference type="ARBA" id="ARBA00022485"/>
    </source>
</evidence>
<evidence type="ECO:0000259" key="21">
    <source>
        <dbReference type="PROSITE" id="PS51193"/>
    </source>
</evidence>
<dbReference type="EMBL" id="NEDP02004827">
    <property type="protein sequence ID" value="OWF44325.1"/>
    <property type="molecule type" value="Genomic_DNA"/>
</dbReference>
<dbReference type="InterPro" id="IPR006555">
    <property type="entry name" value="ATP-dep_Helicase_C"/>
</dbReference>
<evidence type="ECO:0000313" key="22">
    <source>
        <dbReference type="EMBL" id="OWF44325.1"/>
    </source>
</evidence>
<dbReference type="PANTHER" id="PTHR11472">
    <property type="entry name" value="DNA REPAIR DEAD HELICASE RAD3/XP-D SUBFAMILY MEMBER"/>
    <property type="match status" value="1"/>
</dbReference>
<feature type="domain" description="Helicase ATP-binding" evidence="21">
    <location>
        <begin position="10"/>
        <end position="392"/>
    </location>
</feature>
<evidence type="ECO:0000256" key="19">
    <source>
        <dbReference type="SAM" id="Coils"/>
    </source>
</evidence>
<keyword evidence="10" id="KW-0067">ATP-binding</keyword>
<dbReference type="GO" id="GO:0046872">
    <property type="term" value="F:metal ion binding"/>
    <property type="evidence" value="ECO:0007669"/>
    <property type="project" value="UniProtKB-KW"/>
</dbReference>
<evidence type="ECO:0000256" key="16">
    <source>
        <dbReference type="ARBA" id="ARBA00044969"/>
    </source>
</evidence>
<proteinExistence type="inferred from homology"/>
<keyword evidence="15" id="KW-0539">Nucleus</keyword>
<keyword evidence="19" id="KW-0175">Coiled coil</keyword>
<feature type="compositionally biased region" description="Basic residues" evidence="20">
    <location>
        <begin position="1274"/>
        <end position="1284"/>
    </location>
</feature>
<evidence type="ECO:0000256" key="13">
    <source>
        <dbReference type="ARBA" id="ARBA00023204"/>
    </source>
</evidence>
<keyword evidence="11" id="KW-0408">Iron</keyword>
<evidence type="ECO:0000256" key="14">
    <source>
        <dbReference type="ARBA" id="ARBA00023235"/>
    </source>
</evidence>
<evidence type="ECO:0000256" key="6">
    <source>
        <dbReference type="ARBA" id="ARBA00022741"/>
    </source>
</evidence>
<comment type="caution">
    <text evidence="22">The sequence shown here is derived from an EMBL/GenBank/DDBJ whole genome shotgun (WGS) entry which is preliminary data.</text>
</comment>
<dbReference type="GO" id="GO:0005524">
    <property type="term" value="F:ATP binding"/>
    <property type="evidence" value="ECO:0007669"/>
    <property type="project" value="UniProtKB-KW"/>
</dbReference>
<feature type="region of interest" description="Disordered" evidence="20">
    <location>
        <begin position="124"/>
        <end position="152"/>
    </location>
</feature>
<dbReference type="InterPro" id="IPR014013">
    <property type="entry name" value="Helic_SF1/SF2_ATP-bd_DinG/Rad3"/>
</dbReference>
<feature type="region of interest" description="Disordered" evidence="20">
    <location>
        <begin position="870"/>
        <end position="889"/>
    </location>
</feature>
<dbReference type="NCBIfam" id="TIGR00604">
    <property type="entry name" value="rad3"/>
    <property type="match status" value="1"/>
</dbReference>
<organism evidence="22 23">
    <name type="scientific">Mizuhopecten yessoensis</name>
    <name type="common">Japanese scallop</name>
    <name type="synonym">Patinopecten yessoensis</name>
    <dbReference type="NCBI Taxonomy" id="6573"/>
    <lineage>
        <taxon>Eukaryota</taxon>
        <taxon>Metazoa</taxon>
        <taxon>Spiralia</taxon>
        <taxon>Lophotrochozoa</taxon>
        <taxon>Mollusca</taxon>
        <taxon>Bivalvia</taxon>
        <taxon>Autobranchia</taxon>
        <taxon>Pteriomorphia</taxon>
        <taxon>Pectinida</taxon>
        <taxon>Pectinoidea</taxon>
        <taxon>Pectinidae</taxon>
        <taxon>Mizuhopecten</taxon>
    </lineage>
</organism>
<dbReference type="GO" id="GO:0043139">
    <property type="term" value="F:5'-3' DNA helicase activity"/>
    <property type="evidence" value="ECO:0007669"/>
    <property type="project" value="UniProtKB-EC"/>
</dbReference>
<comment type="subcellular location">
    <subcellularLocation>
        <location evidence="2">Nucleus</location>
    </subcellularLocation>
</comment>
<dbReference type="CDD" id="cd18788">
    <property type="entry name" value="SF2_C_XPD"/>
    <property type="match status" value="1"/>
</dbReference>
<dbReference type="PANTHER" id="PTHR11472:SF47">
    <property type="entry name" value="FANCONI ANEMIA GROUP J PROTEIN"/>
    <property type="match status" value="1"/>
</dbReference>
<evidence type="ECO:0000256" key="15">
    <source>
        <dbReference type="ARBA" id="ARBA00023242"/>
    </source>
</evidence>
<dbReference type="InterPro" id="IPR010614">
    <property type="entry name" value="RAD3-like_helicase_DEAD"/>
</dbReference>
<evidence type="ECO:0000256" key="11">
    <source>
        <dbReference type="ARBA" id="ARBA00023004"/>
    </source>
</evidence>
<dbReference type="GO" id="GO:1990918">
    <property type="term" value="P:double-strand break repair involved in meiotic recombination"/>
    <property type="evidence" value="ECO:0007669"/>
    <property type="project" value="TreeGrafter"/>
</dbReference>
<dbReference type="SMART" id="SM00488">
    <property type="entry name" value="DEXDc2"/>
    <property type="match status" value="1"/>
</dbReference>
<feature type="compositionally biased region" description="Polar residues" evidence="20">
    <location>
        <begin position="915"/>
        <end position="929"/>
    </location>
</feature>
<dbReference type="STRING" id="6573.A0A210Q6J2"/>
<dbReference type="FunFam" id="3.40.50.300:FF:000731">
    <property type="entry name" value="Fanconi anemia group J protein homolog"/>
    <property type="match status" value="1"/>
</dbReference>
<gene>
    <name evidence="22" type="ORF">KP79_PYT15856</name>
</gene>
<evidence type="ECO:0000256" key="8">
    <source>
        <dbReference type="ARBA" id="ARBA00022801"/>
    </source>
</evidence>
<evidence type="ECO:0000256" key="9">
    <source>
        <dbReference type="ARBA" id="ARBA00022806"/>
    </source>
</evidence>
<evidence type="ECO:0000313" key="23">
    <source>
        <dbReference type="Proteomes" id="UP000242188"/>
    </source>
</evidence>
<dbReference type="GO" id="GO:0003677">
    <property type="term" value="F:DNA binding"/>
    <property type="evidence" value="ECO:0007669"/>
    <property type="project" value="InterPro"/>
</dbReference>
<keyword evidence="7" id="KW-0227">DNA damage</keyword>
<keyword evidence="6" id="KW-0547">Nucleotide-binding</keyword>
<keyword evidence="5" id="KW-0479">Metal-binding</keyword>
<evidence type="ECO:0000256" key="3">
    <source>
        <dbReference type="ARBA" id="ARBA00008792"/>
    </source>
</evidence>
<evidence type="ECO:0000256" key="1">
    <source>
        <dbReference type="ARBA" id="ARBA00001966"/>
    </source>
</evidence>
<dbReference type="Proteomes" id="UP000242188">
    <property type="component" value="Unassembled WGS sequence"/>
</dbReference>
<evidence type="ECO:0000256" key="18">
    <source>
        <dbReference type="ARBA" id="ARBA00082714"/>
    </source>
</evidence>
<dbReference type="InterPro" id="IPR013020">
    <property type="entry name" value="Rad3/Chl1-like"/>
</dbReference>
<dbReference type="Pfam" id="PF06733">
    <property type="entry name" value="DEAD_2"/>
    <property type="match status" value="1"/>
</dbReference>
<evidence type="ECO:0000256" key="7">
    <source>
        <dbReference type="ARBA" id="ARBA00022763"/>
    </source>
</evidence>
<feature type="region of interest" description="Disordered" evidence="20">
    <location>
        <begin position="1266"/>
        <end position="1318"/>
    </location>
</feature>
<feature type="compositionally biased region" description="Basic and acidic residues" evidence="20">
    <location>
        <begin position="1182"/>
        <end position="1196"/>
    </location>
</feature>
<comment type="catalytic activity">
    <reaction evidence="17">
        <text>ATP + H2O = ADP + phosphate + H(+)</text>
        <dbReference type="Rhea" id="RHEA:13065"/>
        <dbReference type="ChEBI" id="CHEBI:15377"/>
        <dbReference type="ChEBI" id="CHEBI:15378"/>
        <dbReference type="ChEBI" id="CHEBI:30616"/>
        <dbReference type="ChEBI" id="CHEBI:43474"/>
        <dbReference type="ChEBI" id="CHEBI:456216"/>
        <dbReference type="EC" id="5.6.2.3"/>
    </reaction>
</comment>
<dbReference type="OrthoDB" id="19182at2759"/>
<dbReference type="InterPro" id="IPR014001">
    <property type="entry name" value="Helicase_ATP-bd"/>
</dbReference>
<keyword evidence="13" id="KW-0234">DNA repair</keyword>
<dbReference type="SUPFAM" id="SSF52540">
    <property type="entry name" value="P-loop containing nucleoside triphosphate hydrolases"/>
    <property type="match status" value="2"/>
</dbReference>
<dbReference type="GO" id="GO:0051539">
    <property type="term" value="F:4 iron, 4 sulfur cluster binding"/>
    <property type="evidence" value="ECO:0007669"/>
    <property type="project" value="UniProtKB-KW"/>
</dbReference>
<keyword evidence="4" id="KW-0004">4Fe-4S</keyword>
<evidence type="ECO:0000256" key="20">
    <source>
        <dbReference type="SAM" id="MobiDB-lite"/>
    </source>
</evidence>
<keyword evidence="9" id="KW-0347">Helicase</keyword>
<dbReference type="InterPro" id="IPR027417">
    <property type="entry name" value="P-loop_NTPase"/>
</dbReference>
<feature type="region of interest" description="Disordered" evidence="20">
    <location>
        <begin position="908"/>
        <end position="929"/>
    </location>
</feature>
<feature type="compositionally biased region" description="Polar residues" evidence="20">
    <location>
        <begin position="879"/>
        <end position="889"/>
    </location>
</feature>
<dbReference type="SMART" id="SM00487">
    <property type="entry name" value="DEXDc"/>
    <property type="match status" value="1"/>
</dbReference>
<keyword evidence="8" id="KW-0378">Hydrolase</keyword>
<dbReference type="PROSITE" id="PS00018">
    <property type="entry name" value="EF_HAND_1"/>
    <property type="match status" value="1"/>
</dbReference>
<dbReference type="GO" id="GO:0005634">
    <property type="term" value="C:nucleus"/>
    <property type="evidence" value="ECO:0007669"/>
    <property type="project" value="UniProtKB-SubCell"/>
</dbReference>
<dbReference type="Gene3D" id="3.40.50.300">
    <property type="entry name" value="P-loop containing nucleotide triphosphate hydrolases"/>
    <property type="match status" value="3"/>
</dbReference>
<comment type="similarity">
    <text evidence="3">Belongs to the DEAD box helicase family. DEAH subfamily.</text>
</comment>
<feature type="region of interest" description="Disordered" evidence="20">
    <location>
        <begin position="1175"/>
        <end position="1248"/>
    </location>
</feature>
<feature type="compositionally biased region" description="Polar residues" evidence="20">
    <location>
        <begin position="961"/>
        <end position="974"/>
    </location>
</feature>
<dbReference type="PROSITE" id="PS51193">
    <property type="entry name" value="HELICASE_ATP_BIND_2"/>
    <property type="match status" value="1"/>
</dbReference>
<evidence type="ECO:0000256" key="10">
    <source>
        <dbReference type="ARBA" id="ARBA00022840"/>
    </source>
</evidence>
<comment type="cofactor">
    <cofactor evidence="1">
        <name>[4Fe-4S] cluster</name>
        <dbReference type="ChEBI" id="CHEBI:49883"/>
    </cofactor>
</comment>
<name>A0A210Q6J2_MIZYE</name>
<keyword evidence="12" id="KW-0411">Iron-sulfur</keyword>
<evidence type="ECO:0000256" key="17">
    <source>
        <dbReference type="ARBA" id="ARBA00048954"/>
    </source>
</evidence>
<sequence length="1442" mass="161314">MATEEKRMIHGVQVVFPCKPYPSQFSMMEKVIKGIERKQNCLLESPTGSGKSLALLCSALAWQTAEYEKKRVAEEASTASTSEESTNITCTCQKPKELNPDKNNDDVLSTQEVVQTAAQLISLGDNDDDDDFKDSSSSKFKTPGNTDKTKARRSHLNIAYETSPPGGEQESCADSKMCCACSCKQEEVTTKRKYIVPKIYFGTRTHKQITQIVRELRKTAYREAKMTILGSREHTCIHPSVSKMKGKNEGCKELLDGPGCKFNDRVKKVFFCQSQIKDLGLTQAWDLEDIIGVGQAKTACPYYGTRSLKKDADIIFSPYNYLIDPLIREALEINVKDQIIILDEAHNMEDAAREAASQTLKCDELEKAIKELDEMIANNMKTPDCLRIRQMCHGLIKFMEDNEASLQQQSYDQAYRCWSGYDIIARMDQLGIGPKHFPDIKKSYTKVKETEDETKVWNSHGQEVKLSKPVLSTLEAIHKVLDYLYRDDLKFVPDYRVAIVKTTSYTSNRDTDNSWLNSKKRRGMRAVPVSVNSLNFWCMNPGVERPNKISICQQSQLLAFSDFNDARSIVLTSGTLSPMSSFESELGAPFPIKLEANHVIEDKQIWVGAIGHGPKGGSLQAVYKTMETFNFQDELGELVLKVCQKVPYGVLVFLPSYKALEKFSERWRNTGVWAKIESKKKIMTEPRSSDKVDFEFLMKDFYNTIECCQDENEGDIDGALFIAVCRGKVSEGMDFADNNARAVITVGIPFPNIKDVQVKLKKEYNDMHKNTRGLLSGGEWYEIQAFRALNQALGRCLRHRKDWGALILADERFVRDGPRYCKGLSKWMRNKVRPFQGFFTAMDSLSTFTENCIKDMPKVDPNASFIPGTPVIPGHHADPSQSDLSPVTSTPITKRAFDTKKHFSIFTPIKPGKETANQSNQRLQSTNQMECRLISPTEVNGDATLRKASQSQQVLKGPIKGQSSSDPTQPSVPGQGSMLGPAHEQVLKLLNSKLLPQDKPYYVMINEGTPMQQLFLIEPPDSPVNQQDSFNQNVATIVSTPLTKHTSTLPMKTGMKSILLPKRLSEGPSKGVVAVSTQSSCVGSSAGIASTTAQNSSTQCVSSLDHSVEKPLDKSKNESGSESKINNFFKFCKLPEKSFENVVNKSGECSDMSTERPTTPNVFDADTLEDIKDTGIQTDNEDPLHDLCQPDKDDTKLIGTQNSDVKIKSETPVGRKPIFRKKSDMESGTKQENMDGESSDNDFKVKRRSVSGNAITDCQVETSIVDGEDEPLKTRRRGTKRKTQSRSNNLTSKRSKGVDFLDNMDNSKENEPSDQPSLSCASCETVIIPNLKDFEKRLRIPGFLKGISRHKNAAYIYTVVTKPDQFLPVEVNVEGITMNSTWSEETGCCVQYLRCRGCCKTNTRNSDKDIIGARIVSTTQDNQLYSVGQTWLLSNDMKIKEG</sequence>
<dbReference type="GO" id="GO:0016818">
    <property type="term" value="F:hydrolase activity, acting on acid anhydrides, in phosphorus-containing anhydrides"/>
    <property type="evidence" value="ECO:0007669"/>
    <property type="project" value="InterPro"/>
</dbReference>
<dbReference type="InterPro" id="IPR006554">
    <property type="entry name" value="Helicase-like_DEXD_c2"/>
</dbReference>
<dbReference type="InterPro" id="IPR045028">
    <property type="entry name" value="DinG/Rad3-like"/>
</dbReference>
<dbReference type="GO" id="GO:0006289">
    <property type="term" value="P:nucleotide-excision repair"/>
    <property type="evidence" value="ECO:0007669"/>
    <property type="project" value="TreeGrafter"/>
</dbReference>
<dbReference type="Pfam" id="PF13307">
    <property type="entry name" value="Helicase_C_2"/>
    <property type="match status" value="1"/>
</dbReference>